<dbReference type="PANTHER" id="PTHR12374">
    <property type="entry name" value="TRANSCRIPTIONAL ADAPTOR 2 ADA2 -RELATED"/>
    <property type="match status" value="1"/>
</dbReference>
<keyword evidence="4 7" id="KW-0805">Transcription regulation</keyword>
<dbReference type="Pfam" id="PF22941">
    <property type="entry name" value="TADA2A-like_3rd"/>
    <property type="match status" value="1"/>
</dbReference>
<dbReference type="STRING" id="329046.A0A1Y2BW05"/>
<dbReference type="Pfam" id="PF00249">
    <property type="entry name" value="Myb_DNA-binding"/>
    <property type="match status" value="1"/>
</dbReference>
<dbReference type="GO" id="GO:0003713">
    <property type="term" value="F:transcription coactivator activity"/>
    <property type="evidence" value="ECO:0007669"/>
    <property type="project" value="InterPro"/>
</dbReference>
<evidence type="ECO:0000256" key="2">
    <source>
        <dbReference type="ARBA" id="ARBA00022771"/>
    </source>
</evidence>
<dbReference type="SUPFAM" id="SSF46689">
    <property type="entry name" value="Homeodomain-like"/>
    <property type="match status" value="2"/>
</dbReference>
<dbReference type="GO" id="GO:0070461">
    <property type="term" value="C:SAGA-type complex"/>
    <property type="evidence" value="ECO:0007669"/>
    <property type="project" value="TreeGrafter"/>
</dbReference>
<dbReference type="Pfam" id="PF25299">
    <property type="entry name" value="ZZ_ADA2"/>
    <property type="match status" value="1"/>
</dbReference>
<evidence type="ECO:0000256" key="4">
    <source>
        <dbReference type="ARBA" id="ARBA00023015"/>
    </source>
</evidence>
<evidence type="ECO:0000256" key="5">
    <source>
        <dbReference type="ARBA" id="ARBA00023163"/>
    </source>
</evidence>
<feature type="domain" description="ZZ-type" evidence="11">
    <location>
        <begin position="20"/>
        <end position="81"/>
    </location>
</feature>
<dbReference type="PROSITE" id="PS50090">
    <property type="entry name" value="MYB_LIKE"/>
    <property type="match status" value="1"/>
</dbReference>
<dbReference type="InterPro" id="IPR001005">
    <property type="entry name" value="SANT/Myb"/>
</dbReference>
<dbReference type="CDD" id="cd02335">
    <property type="entry name" value="ZZ_ADA2"/>
    <property type="match status" value="1"/>
</dbReference>
<evidence type="ECO:0000256" key="3">
    <source>
        <dbReference type="ARBA" id="ARBA00022833"/>
    </source>
</evidence>
<gene>
    <name evidence="13" type="ORF">BCR33DRAFT_754501</name>
</gene>
<keyword evidence="5 7" id="KW-0804">Transcription</keyword>
<dbReference type="PIRSF" id="PIRSF025024">
    <property type="entry name" value="Transcriptional_adaptor_2"/>
    <property type="match status" value="1"/>
</dbReference>
<evidence type="ECO:0000256" key="6">
    <source>
        <dbReference type="ARBA" id="ARBA00023242"/>
    </source>
</evidence>
<protein>
    <recommendedName>
        <fullName evidence="7">Transcriptional adapter 2</fullName>
    </recommendedName>
</protein>
<dbReference type="Gene3D" id="1.10.10.10">
    <property type="entry name" value="Winged helix-like DNA-binding domain superfamily/Winged helix DNA-binding domain"/>
    <property type="match status" value="1"/>
</dbReference>
<organism evidence="13 14">
    <name type="scientific">Rhizoclosmatium globosum</name>
    <dbReference type="NCBI Taxonomy" id="329046"/>
    <lineage>
        <taxon>Eukaryota</taxon>
        <taxon>Fungi</taxon>
        <taxon>Fungi incertae sedis</taxon>
        <taxon>Chytridiomycota</taxon>
        <taxon>Chytridiomycota incertae sedis</taxon>
        <taxon>Chytridiomycetes</taxon>
        <taxon>Chytridiales</taxon>
        <taxon>Chytriomycetaceae</taxon>
        <taxon>Rhizoclosmatium</taxon>
    </lineage>
</organism>
<reference evidence="13 14" key="1">
    <citation type="submission" date="2016-07" db="EMBL/GenBank/DDBJ databases">
        <title>Pervasive Adenine N6-methylation of Active Genes in Fungi.</title>
        <authorList>
            <consortium name="DOE Joint Genome Institute"/>
            <person name="Mondo S.J."/>
            <person name="Dannebaum R.O."/>
            <person name="Kuo R.C."/>
            <person name="Labutti K."/>
            <person name="Haridas S."/>
            <person name="Kuo A."/>
            <person name="Salamov A."/>
            <person name="Ahrendt S.R."/>
            <person name="Lipzen A."/>
            <person name="Sullivan W."/>
            <person name="Andreopoulos W.B."/>
            <person name="Clum A."/>
            <person name="Lindquist E."/>
            <person name="Daum C."/>
            <person name="Ramamoorthy G.K."/>
            <person name="Gryganskyi A."/>
            <person name="Culley D."/>
            <person name="Magnuson J.K."/>
            <person name="James T.Y."/>
            <person name="O'Malley M.A."/>
            <person name="Stajich J.E."/>
            <person name="Spatafora J.W."/>
            <person name="Visel A."/>
            <person name="Grigoriev I.V."/>
        </authorList>
    </citation>
    <scope>NUCLEOTIDE SEQUENCE [LARGE SCALE GENOMIC DNA]</scope>
    <source>
        <strain evidence="13 14">JEL800</strain>
    </source>
</reference>
<sequence length="412" mass="47070">MSLFGSYSQKNTHSDGDEFTFLFNCDSCAKDITNMLKISCAVCKGPDGEPFDLCIPCFAAGAEVKGHVRTHNYIIKEGLDWPLFDPEWTANEELLLVDGLKLYGIGNWDQISTHIGTKTKEEVDTHYRAVFCASETWPIPVCSILSCTSGPANHEIQGYMPGRDEFDHEFEQDAENPIKDMIFEDNESPEETSLKTTMLNIYNIALDRRMERKKFLRDRNLTHDFKRLQLLEKKRTKEERDLLTRIRVFARLQTSADFDDFTEGLLREQRLRQRIAELQEFRRMGVTTLQGASEYTRDKQQRASYKAAARGGPGMRTNSVPSAALQPPFNPVPGRKMYTPLDISTADGVDLLLPNEQQLCSNILIKETLLKEYAEKGGLTRKQARALIKIDVNKTQQIYDLFVINGWIQFAM</sequence>
<dbReference type="InterPro" id="IPR055141">
    <property type="entry name" value="TADA2A_B-like_dom"/>
</dbReference>
<feature type="domain" description="Myb-like" evidence="10">
    <location>
        <begin position="88"/>
        <end position="131"/>
    </location>
</feature>
<dbReference type="InterPro" id="IPR017884">
    <property type="entry name" value="SANT_dom"/>
</dbReference>
<keyword evidence="3" id="KW-0862">Zinc</keyword>
<dbReference type="InterPro" id="IPR016827">
    <property type="entry name" value="Ada2/TADA2"/>
</dbReference>
<dbReference type="InterPro" id="IPR043145">
    <property type="entry name" value="Znf_ZZ_sf"/>
</dbReference>
<dbReference type="GO" id="GO:0006338">
    <property type="term" value="P:chromatin remodeling"/>
    <property type="evidence" value="ECO:0007669"/>
    <property type="project" value="TreeGrafter"/>
</dbReference>
<dbReference type="Gene3D" id="3.30.60.90">
    <property type="match status" value="1"/>
</dbReference>
<dbReference type="Proteomes" id="UP000193642">
    <property type="component" value="Unassembled WGS sequence"/>
</dbReference>
<comment type="subcellular location">
    <subcellularLocation>
        <location evidence="7">Nucleus</location>
    </subcellularLocation>
</comment>
<proteinExistence type="predicted"/>
<evidence type="ECO:0000259" key="11">
    <source>
        <dbReference type="PROSITE" id="PS50135"/>
    </source>
</evidence>
<evidence type="ECO:0000256" key="8">
    <source>
        <dbReference type="PROSITE-ProRule" id="PRU00228"/>
    </source>
</evidence>
<evidence type="ECO:0000313" key="13">
    <source>
        <dbReference type="EMBL" id="ORY38854.1"/>
    </source>
</evidence>
<dbReference type="FunFam" id="1.10.10.10:FF:000087">
    <property type="entry name" value="Transcriptional adapter 2"/>
    <property type="match status" value="1"/>
</dbReference>
<dbReference type="SUPFAM" id="SSF57850">
    <property type="entry name" value="RING/U-box"/>
    <property type="match status" value="1"/>
</dbReference>
<evidence type="ECO:0000256" key="9">
    <source>
        <dbReference type="SAM" id="MobiDB-lite"/>
    </source>
</evidence>
<dbReference type="GO" id="GO:0008270">
    <property type="term" value="F:zinc ion binding"/>
    <property type="evidence" value="ECO:0007669"/>
    <property type="project" value="UniProtKB-KW"/>
</dbReference>
<keyword evidence="1" id="KW-0479">Metal-binding</keyword>
<feature type="region of interest" description="Disordered" evidence="9">
    <location>
        <begin position="308"/>
        <end position="327"/>
    </location>
</feature>
<feature type="domain" description="SANT" evidence="12">
    <location>
        <begin position="83"/>
        <end position="135"/>
    </location>
</feature>
<dbReference type="SMART" id="SM00717">
    <property type="entry name" value="SANT"/>
    <property type="match status" value="1"/>
</dbReference>
<dbReference type="PROSITE" id="PS50135">
    <property type="entry name" value="ZF_ZZ_2"/>
    <property type="match status" value="1"/>
</dbReference>
<comment type="caution">
    <text evidence="13">The sequence shown here is derived from an EMBL/GenBank/DDBJ whole genome shotgun (WGS) entry which is preliminary data.</text>
</comment>
<evidence type="ECO:0000256" key="1">
    <source>
        <dbReference type="ARBA" id="ARBA00022723"/>
    </source>
</evidence>
<evidence type="ECO:0000256" key="7">
    <source>
        <dbReference type="PIRNR" id="PIRNR025024"/>
    </source>
</evidence>
<dbReference type="GO" id="GO:0005634">
    <property type="term" value="C:nucleus"/>
    <property type="evidence" value="ECO:0007669"/>
    <property type="project" value="UniProtKB-SubCell"/>
</dbReference>
<dbReference type="EMBL" id="MCGO01000042">
    <property type="protein sequence ID" value="ORY38854.1"/>
    <property type="molecule type" value="Genomic_DNA"/>
</dbReference>
<accession>A0A1Y2BW05</accession>
<evidence type="ECO:0000259" key="10">
    <source>
        <dbReference type="PROSITE" id="PS50090"/>
    </source>
</evidence>
<dbReference type="GO" id="GO:0003682">
    <property type="term" value="F:chromatin binding"/>
    <property type="evidence" value="ECO:0007669"/>
    <property type="project" value="TreeGrafter"/>
</dbReference>
<name>A0A1Y2BW05_9FUNG</name>
<keyword evidence="14" id="KW-1185">Reference proteome</keyword>
<dbReference type="CDD" id="cd00167">
    <property type="entry name" value="SANT"/>
    <property type="match status" value="1"/>
</dbReference>
<dbReference type="GO" id="GO:0006357">
    <property type="term" value="P:regulation of transcription by RNA polymerase II"/>
    <property type="evidence" value="ECO:0007669"/>
    <property type="project" value="InterPro"/>
</dbReference>
<evidence type="ECO:0000313" key="14">
    <source>
        <dbReference type="Proteomes" id="UP000193642"/>
    </source>
</evidence>
<keyword evidence="2 8" id="KW-0863">Zinc-finger</keyword>
<evidence type="ECO:0000259" key="12">
    <source>
        <dbReference type="PROSITE" id="PS51293"/>
    </source>
</evidence>
<keyword evidence="6 7" id="KW-0539">Nucleus</keyword>
<dbReference type="InterPro" id="IPR009057">
    <property type="entry name" value="Homeodomain-like_sf"/>
</dbReference>
<dbReference type="Gene3D" id="1.10.10.60">
    <property type="entry name" value="Homeodomain-like"/>
    <property type="match status" value="1"/>
</dbReference>
<dbReference type="OrthoDB" id="270417at2759"/>
<dbReference type="InterPro" id="IPR000433">
    <property type="entry name" value="Znf_ZZ"/>
</dbReference>
<dbReference type="InterPro" id="IPR041983">
    <property type="entry name" value="ADA2-like_ZZ"/>
</dbReference>
<dbReference type="PANTHER" id="PTHR12374:SF20">
    <property type="entry name" value="TRANSCRIPTIONAL ADAPTER 2-ALPHA"/>
    <property type="match status" value="1"/>
</dbReference>
<dbReference type="InterPro" id="IPR036388">
    <property type="entry name" value="WH-like_DNA-bd_sf"/>
</dbReference>
<dbReference type="AlphaFoldDB" id="A0A1Y2BW05"/>
<dbReference type="PROSITE" id="PS51293">
    <property type="entry name" value="SANT"/>
    <property type="match status" value="1"/>
</dbReference>